<dbReference type="EMBL" id="MU001641">
    <property type="protein sequence ID" value="KAF2479581.1"/>
    <property type="molecule type" value="Genomic_DNA"/>
</dbReference>
<dbReference type="InterPro" id="IPR050869">
    <property type="entry name" value="H3K4_H4K5_MeTrfase"/>
</dbReference>
<dbReference type="PANTHER" id="PTHR12197">
    <property type="entry name" value="HISTONE-LYSINE N-METHYLTRANSFERASE SMYD"/>
    <property type="match status" value="1"/>
</dbReference>
<dbReference type="Pfam" id="PF00856">
    <property type="entry name" value="SET"/>
    <property type="match status" value="1"/>
</dbReference>
<protein>
    <recommendedName>
        <fullName evidence="2">SET domain-containing protein</fullName>
    </recommendedName>
</protein>
<accession>A0A6A6PIP4</accession>
<dbReference type="CDD" id="cd20071">
    <property type="entry name" value="SET_SMYD"/>
    <property type="match status" value="1"/>
</dbReference>
<dbReference type="SMART" id="SM00317">
    <property type="entry name" value="SET"/>
    <property type="match status" value="1"/>
</dbReference>
<dbReference type="Gene3D" id="2.170.270.10">
    <property type="entry name" value="SET domain"/>
    <property type="match status" value="1"/>
</dbReference>
<dbReference type="PROSITE" id="PS50280">
    <property type="entry name" value="SET"/>
    <property type="match status" value="1"/>
</dbReference>
<dbReference type="AlphaFoldDB" id="A0A6A6PIP4"/>
<evidence type="ECO:0000313" key="3">
    <source>
        <dbReference type="EMBL" id="KAF2479581.1"/>
    </source>
</evidence>
<feature type="region of interest" description="Disordered" evidence="1">
    <location>
        <begin position="138"/>
        <end position="160"/>
    </location>
</feature>
<dbReference type="OrthoDB" id="1028014at2759"/>
<dbReference type="SUPFAM" id="SSF82199">
    <property type="entry name" value="SET domain"/>
    <property type="match status" value="1"/>
</dbReference>
<feature type="domain" description="SET" evidence="2">
    <location>
        <begin position="7"/>
        <end position="304"/>
    </location>
</feature>
<proteinExistence type="predicted"/>
<organism evidence="3 4">
    <name type="scientific">Neohortaea acidophila</name>
    <dbReference type="NCBI Taxonomy" id="245834"/>
    <lineage>
        <taxon>Eukaryota</taxon>
        <taxon>Fungi</taxon>
        <taxon>Dikarya</taxon>
        <taxon>Ascomycota</taxon>
        <taxon>Pezizomycotina</taxon>
        <taxon>Dothideomycetes</taxon>
        <taxon>Dothideomycetidae</taxon>
        <taxon>Mycosphaerellales</taxon>
        <taxon>Teratosphaeriaceae</taxon>
        <taxon>Neohortaea</taxon>
    </lineage>
</organism>
<dbReference type="PANTHER" id="PTHR12197:SF294">
    <property type="entry name" value="POTENTIAL PROTEIN LYSINE METHYLTRANSFERASE SET6"/>
    <property type="match status" value="1"/>
</dbReference>
<reference evidence="3" key="1">
    <citation type="journal article" date="2020" name="Stud. Mycol.">
        <title>101 Dothideomycetes genomes: a test case for predicting lifestyles and emergence of pathogens.</title>
        <authorList>
            <person name="Haridas S."/>
            <person name="Albert R."/>
            <person name="Binder M."/>
            <person name="Bloem J."/>
            <person name="Labutti K."/>
            <person name="Salamov A."/>
            <person name="Andreopoulos B."/>
            <person name="Baker S."/>
            <person name="Barry K."/>
            <person name="Bills G."/>
            <person name="Bluhm B."/>
            <person name="Cannon C."/>
            <person name="Castanera R."/>
            <person name="Culley D."/>
            <person name="Daum C."/>
            <person name="Ezra D."/>
            <person name="Gonzalez J."/>
            <person name="Henrissat B."/>
            <person name="Kuo A."/>
            <person name="Liang C."/>
            <person name="Lipzen A."/>
            <person name="Lutzoni F."/>
            <person name="Magnuson J."/>
            <person name="Mondo S."/>
            <person name="Nolan M."/>
            <person name="Ohm R."/>
            <person name="Pangilinan J."/>
            <person name="Park H.-J."/>
            <person name="Ramirez L."/>
            <person name="Alfaro M."/>
            <person name="Sun H."/>
            <person name="Tritt A."/>
            <person name="Yoshinaga Y."/>
            <person name="Zwiers L.-H."/>
            <person name="Turgeon B."/>
            <person name="Goodwin S."/>
            <person name="Spatafora J."/>
            <person name="Crous P."/>
            <person name="Grigoriev I."/>
        </authorList>
    </citation>
    <scope>NUCLEOTIDE SEQUENCE</scope>
    <source>
        <strain evidence="3">CBS 113389</strain>
    </source>
</reference>
<evidence type="ECO:0000313" key="4">
    <source>
        <dbReference type="Proteomes" id="UP000799767"/>
    </source>
</evidence>
<dbReference type="InterPro" id="IPR001214">
    <property type="entry name" value="SET_dom"/>
</dbReference>
<name>A0A6A6PIP4_9PEZI</name>
<dbReference type="GO" id="GO:0005634">
    <property type="term" value="C:nucleus"/>
    <property type="evidence" value="ECO:0007669"/>
    <property type="project" value="TreeGrafter"/>
</dbReference>
<dbReference type="InterPro" id="IPR046341">
    <property type="entry name" value="SET_dom_sf"/>
</dbReference>
<evidence type="ECO:0000259" key="2">
    <source>
        <dbReference type="PROSITE" id="PS50280"/>
    </source>
</evidence>
<keyword evidence="4" id="KW-1185">Reference proteome</keyword>
<evidence type="ECO:0000256" key="1">
    <source>
        <dbReference type="SAM" id="MobiDB-lite"/>
    </source>
</evidence>
<dbReference type="RefSeq" id="XP_033586151.1">
    <property type="nucleotide sequence ID" value="XM_033734693.1"/>
</dbReference>
<dbReference type="Proteomes" id="UP000799767">
    <property type="component" value="Unassembled WGS sequence"/>
</dbReference>
<sequence>MYKITSNLVHVQEIANAGRGVLAKQPIPTGTLLLESDGPAAHVVHWQYRKEVCAQCFRYNLGRTLPVKHASTGKVFCSPECQSAWMSEQGELAIEAWEKLYGFVALKANTIVQDHVFATVCARPDAIEIEAAWSKGDKTVGQMRQQQTASSKKKSHPLVSSQNIDPDILGFLLSGLLLQHHNPNAWEAEMLPLAADPTPYTSNRDLEAHVNSYIQLAAILPHLTTDHHLTSNICRTLISTANHNAFGLRSADGDEYLGYGVYPSASYFNHSCSPNISKQRVGAMWEFRAARDIAVGEQCCITYLGGDEKHLTVLARRARLESIWGFECACPRCLEEDRVGGQ</sequence>
<gene>
    <name evidence="3" type="ORF">BDY17DRAFT_304226</name>
</gene>
<dbReference type="GeneID" id="54475695"/>